<organism evidence="1 2">
    <name type="scientific">Streptomyces longispororuber</name>
    <dbReference type="NCBI Taxonomy" id="68230"/>
    <lineage>
        <taxon>Bacteria</taxon>
        <taxon>Bacillati</taxon>
        <taxon>Actinomycetota</taxon>
        <taxon>Actinomycetes</taxon>
        <taxon>Kitasatosporales</taxon>
        <taxon>Streptomycetaceae</taxon>
        <taxon>Streptomyces</taxon>
    </lineage>
</organism>
<proteinExistence type="predicted"/>
<dbReference type="EMBL" id="BNBT01000092">
    <property type="protein sequence ID" value="GHE76258.1"/>
    <property type="molecule type" value="Genomic_DNA"/>
</dbReference>
<name>A0A919DRU3_9ACTN</name>
<dbReference type="AlphaFoldDB" id="A0A919DRU3"/>
<evidence type="ECO:0000313" key="2">
    <source>
        <dbReference type="Proteomes" id="UP000608024"/>
    </source>
</evidence>
<evidence type="ECO:0000313" key="1">
    <source>
        <dbReference type="EMBL" id="GHE76258.1"/>
    </source>
</evidence>
<accession>A0A919DRU3</accession>
<reference evidence="1" key="2">
    <citation type="submission" date="2020-09" db="EMBL/GenBank/DDBJ databases">
        <authorList>
            <person name="Sun Q."/>
            <person name="Ohkuma M."/>
        </authorList>
    </citation>
    <scope>NUCLEOTIDE SEQUENCE</scope>
    <source>
        <strain evidence="1">JCM 4784</strain>
    </source>
</reference>
<dbReference type="Proteomes" id="UP000608024">
    <property type="component" value="Unassembled WGS sequence"/>
</dbReference>
<keyword evidence="2" id="KW-1185">Reference proteome</keyword>
<protein>
    <submittedName>
        <fullName evidence="1">Uncharacterized protein</fullName>
    </submittedName>
</protein>
<gene>
    <name evidence="1" type="ORF">GCM10018785_50660</name>
</gene>
<reference evidence="1" key="1">
    <citation type="journal article" date="2014" name="Int. J. Syst. Evol. Microbiol.">
        <title>Complete genome sequence of Corynebacterium casei LMG S-19264T (=DSM 44701T), isolated from a smear-ripened cheese.</title>
        <authorList>
            <consortium name="US DOE Joint Genome Institute (JGI-PGF)"/>
            <person name="Walter F."/>
            <person name="Albersmeier A."/>
            <person name="Kalinowski J."/>
            <person name="Ruckert C."/>
        </authorList>
    </citation>
    <scope>NUCLEOTIDE SEQUENCE</scope>
    <source>
        <strain evidence="1">JCM 4784</strain>
    </source>
</reference>
<comment type="caution">
    <text evidence="1">The sequence shown here is derived from an EMBL/GenBank/DDBJ whole genome shotgun (WGS) entry which is preliminary data.</text>
</comment>
<sequence>MVSSAGWEGVRPVPGLDHHLAETAGTGRGLYAVTPKLPGRYRQLGRRSPRDFGRAGILCMIYNVTPAHSTEVTRLSFKERRPSSDGKCRCKACRALQQKPMALTEPVRAIGFFAQREEE</sequence>